<name>A0ACC1S6Z8_9HYPO</name>
<sequence length="600" mass="66532">MASLVSWLLGRTTQGPAAIPTDEVVPLHPFDDTLGLRDFTLIWTFKFDEVLDADLLGQSLSRLFEMEGWRKLGGRIRLRPDGKAEIHVPRPFTKQRPPLYFTKEHHDICLANHPEASKLPKASAQPAMFPSARHYSGLALGPGAPRTIQDYFQNDVPQFSLHVVTFTDGTLVSISFNHVSSDLGGLTAIFKAWESMLAGKPEGVAPFVGYKDDPMKEIYKPDNPTLRRPIIAEFQLKGWKAPIWALRHMIETWWTGLEGRMMCIPKEAIDAIIQDARDHVDLKGDVGLFVSENDVVMAICNRLLASPLSLDRSMINLIIVDARSRVKSAFRDNAAYIQNMSSIAVFACQAKEAVQLPIGELALRSRIAVAEQCTEEQVKSTVQETYDALVSTGNPAIIGKDVNSLFMVVSNWSKAGFLTRIYKVEAALDLILLHALHSIYNTATLTATTAFPLSHLSVYNSANTESTQGETSSENLLTAQMFARTAVLSVFAALAATSFAAEPEPYSIYLYENDSCGDQVSSVGDNVQGDCDDLENKFSVPIRSFKFEHPEINERCGFVVALSKDDNICSDTYRYSLSGFCYRFPGNPGEDTRDQELRNL</sequence>
<accession>A0ACC1S6Z8</accession>
<keyword evidence="2" id="KW-1185">Reference proteome</keyword>
<organism evidence="1 2">
    <name type="scientific">Fusarium decemcellulare</name>
    <dbReference type="NCBI Taxonomy" id="57161"/>
    <lineage>
        <taxon>Eukaryota</taxon>
        <taxon>Fungi</taxon>
        <taxon>Dikarya</taxon>
        <taxon>Ascomycota</taxon>
        <taxon>Pezizomycotina</taxon>
        <taxon>Sordariomycetes</taxon>
        <taxon>Hypocreomycetidae</taxon>
        <taxon>Hypocreales</taxon>
        <taxon>Nectriaceae</taxon>
        <taxon>Fusarium</taxon>
        <taxon>Fusarium decemcellulare species complex</taxon>
    </lineage>
</organism>
<dbReference type="EMBL" id="JANRMS010000868">
    <property type="protein sequence ID" value="KAJ3533452.1"/>
    <property type="molecule type" value="Genomic_DNA"/>
</dbReference>
<protein>
    <submittedName>
        <fullName evidence="1">Uncharacterized protein</fullName>
    </submittedName>
</protein>
<reference evidence="1" key="1">
    <citation type="submission" date="2022-08" db="EMBL/GenBank/DDBJ databases">
        <title>Genome Sequence of Fusarium decemcellulare.</title>
        <authorList>
            <person name="Buettner E."/>
        </authorList>
    </citation>
    <scope>NUCLEOTIDE SEQUENCE</scope>
    <source>
        <strain evidence="1">Babe19</strain>
    </source>
</reference>
<dbReference type="Proteomes" id="UP001148629">
    <property type="component" value="Unassembled WGS sequence"/>
</dbReference>
<gene>
    <name evidence="1" type="ORF">NM208_g7981</name>
</gene>
<proteinExistence type="predicted"/>
<evidence type="ECO:0000313" key="1">
    <source>
        <dbReference type="EMBL" id="KAJ3533452.1"/>
    </source>
</evidence>
<evidence type="ECO:0000313" key="2">
    <source>
        <dbReference type="Proteomes" id="UP001148629"/>
    </source>
</evidence>
<comment type="caution">
    <text evidence="1">The sequence shown here is derived from an EMBL/GenBank/DDBJ whole genome shotgun (WGS) entry which is preliminary data.</text>
</comment>